<dbReference type="AlphaFoldDB" id="A0AAN8V257"/>
<name>A0AAN8V257_9MAGN</name>
<dbReference type="Pfam" id="PF07034">
    <property type="entry name" value="ORC3_N"/>
    <property type="match status" value="1"/>
</dbReference>
<reference evidence="2 3" key="1">
    <citation type="submission" date="2023-12" db="EMBL/GenBank/DDBJ databases">
        <title>A high-quality genome assembly for Dillenia turbinata (Dilleniales).</title>
        <authorList>
            <person name="Chanderbali A."/>
        </authorList>
    </citation>
    <scope>NUCLEOTIDE SEQUENCE [LARGE SCALE GENOMIC DNA]</scope>
    <source>
        <strain evidence="2">LSX21</strain>
        <tissue evidence="2">Leaf</tissue>
    </source>
</reference>
<dbReference type="EMBL" id="JBAMMX010000015">
    <property type="protein sequence ID" value="KAK6926200.1"/>
    <property type="molecule type" value="Genomic_DNA"/>
</dbReference>
<comment type="caution">
    <text evidence="2">The sequence shown here is derived from an EMBL/GenBank/DDBJ whole genome shotgun (WGS) entry which is preliminary data.</text>
</comment>
<keyword evidence="3" id="KW-1185">Reference proteome</keyword>
<protein>
    <recommendedName>
        <fullName evidence="1">Origin recognition complex subunit 3 N-terminal domain-containing protein</fullName>
    </recommendedName>
</protein>
<evidence type="ECO:0000313" key="2">
    <source>
        <dbReference type="EMBL" id="KAK6926200.1"/>
    </source>
</evidence>
<accession>A0AAN8V257</accession>
<evidence type="ECO:0000259" key="1">
    <source>
        <dbReference type="Pfam" id="PF07034"/>
    </source>
</evidence>
<proteinExistence type="predicted"/>
<evidence type="ECO:0000313" key="3">
    <source>
        <dbReference type="Proteomes" id="UP001370490"/>
    </source>
</evidence>
<gene>
    <name evidence="2" type="ORF">RJ641_007919</name>
</gene>
<organism evidence="2 3">
    <name type="scientific">Dillenia turbinata</name>
    <dbReference type="NCBI Taxonomy" id="194707"/>
    <lineage>
        <taxon>Eukaryota</taxon>
        <taxon>Viridiplantae</taxon>
        <taxon>Streptophyta</taxon>
        <taxon>Embryophyta</taxon>
        <taxon>Tracheophyta</taxon>
        <taxon>Spermatophyta</taxon>
        <taxon>Magnoliopsida</taxon>
        <taxon>eudicotyledons</taxon>
        <taxon>Gunneridae</taxon>
        <taxon>Pentapetalae</taxon>
        <taxon>Dilleniales</taxon>
        <taxon>Dilleniaceae</taxon>
        <taxon>Dillenia</taxon>
    </lineage>
</organism>
<dbReference type="InterPro" id="IPR045667">
    <property type="entry name" value="ORC3_N"/>
</dbReference>
<feature type="non-terminal residue" evidence="2">
    <location>
        <position position="1"/>
    </location>
</feature>
<sequence length="85" mass="10098">IRRSSQSDASAEIKWTCENEKENRFIIIRRGYFRRRPQAIETFDFVWSRIEAIIKDVLRNINNNVFDEIHTWVRASFGAIKSGHS</sequence>
<feature type="domain" description="Origin recognition complex subunit 3 N-terminal" evidence="1">
    <location>
        <begin position="38"/>
        <end position="82"/>
    </location>
</feature>
<dbReference type="Proteomes" id="UP001370490">
    <property type="component" value="Unassembled WGS sequence"/>
</dbReference>